<protein>
    <submittedName>
        <fullName evidence="1">Uncharacterized protein</fullName>
    </submittedName>
</protein>
<organism evidence="1 2">
    <name type="scientific">Nitrosopumilus oxyclinae</name>
    <dbReference type="NCBI Taxonomy" id="1959104"/>
    <lineage>
        <taxon>Archaea</taxon>
        <taxon>Nitrososphaerota</taxon>
        <taxon>Nitrososphaeria</taxon>
        <taxon>Nitrosopumilales</taxon>
        <taxon>Nitrosopumilaceae</taxon>
        <taxon>Nitrosopumilus</taxon>
    </lineage>
</organism>
<dbReference type="Proteomes" id="UP000509441">
    <property type="component" value="Chromosome"/>
</dbReference>
<proteinExistence type="predicted"/>
<evidence type="ECO:0000313" key="1">
    <source>
        <dbReference type="EMBL" id="QLH05035.1"/>
    </source>
</evidence>
<accession>A0A7D5M387</accession>
<keyword evidence="2" id="KW-1185">Reference proteome</keyword>
<dbReference type="EMBL" id="CP026994">
    <property type="protein sequence ID" value="QLH05035.1"/>
    <property type="molecule type" value="Genomic_DNA"/>
</dbReference>
<dbReference type="RefSeq" id="WP_179362269.1">
    <property type="nucleotide sequence ID" value="NZ_CP026994.1"/>
</dbReference>
<evidence type="ECO:0000313" key="2">
    <source>
        <dbReference type="Proteomes" id="UP000509441"/>
    </source>
</evidence>
<reference evidence="1 2" key="1">
    <citation type="submission" date="2018-02" db="EMBL/GenBank/DDBJ databases">
        <title>Complete genome of Nitrosopumilus oxyclinae HCE1.</title>
        <authorList>
            <person name="Qin W."/>
            <person name="Zheng Y."/>
            <person name="Stahl D.A."/>
        </authorList>
    </citation>
    <scope>NUCLEOTIDE SEQUENCE [LARGE SCALE GENOMIC DNA]</scope>
    <source>
        <strain evidence="1 2">HCE1</strain>
    </source>
</reference>
<name>A0A7D5M387_9ARCH</name>
<dbReference type="AlphaFoldDB" id="A0A7D5M387"/>
<gene>
    <name evidence="1" type="ORF">C5F49_06680</name>
</gene>
<dbReference type="KEGG" id="nox:C5F49_06680"/>
<sequence>MGIMQKVLIILIMVGFTISIQTAYGSAVMPGETDTIFCDLCIEQKDLIKKSKNKEFNMVGFDFEYKDTRKYPTWVNWMPAEPLIDETPSALEQRMENDKNTSHGISRNHILFSALVYLEEVKAKQKINLNEINNDDFYKLDNFHTIYPVGSDIQDIK</sequence>
<dbReference type="GeneID" id="56061652"/>